<evidence type="ECO:0000256" key="1">
    <source>
        <dbReference type="ARBA" id="ARBA00010515"/>
    </source>
</evidence>
<keyword evidence="2 5" id="KW-0378">Hydrolase</keyword>
<gene>
    <name evidence="5" type="ORF">ACFFX0_08350</name>
</gene>
<dbReference type="GO" id="GO:0016787">
    <property type="term" value="F:hydrolase activity"/>
    <property type="evidence" value="ECO:0007669"/>
    <property type="project" value="UniProtKB-KW"/>
</dbReference>
<evidence type="ECO:0000259" key="4">
    <source>
        <dbReference type="Pfam" id="PF07859"/>
    </source>
</evidence>
<dbReference type="InterPro" id="IPR050300">
    <property type="entry name" value="GDXG_lipolytic_enzyme"/>
</dbReference>
<proteinExistence type="inferred from homology"/>
<dbReference type="InterPro" id="IPR013094">
    <property type="entry name" value="AB_hydrolase_3"/>
</dbReference>
<dbReference type="Proteomes" id="UP001589575">
    <property type="component" value="Unassembled WGS sequence"/>
</dbReference>
<accession>A0ABV5FWY3</accession>
<evidence type="ECO:0000313" key="6">
    <source>
        <dbReference type="Proteomes" id="UP001589575"/>
    </source>
</evidence>
<feature type="domain" description="Alpha/beta hydrolase fold-3" evidence="4">
    <location>
        <begin position="152"/>
        <end position="365"/>
    </location>
</feature>
<dbReference type="Gene3D" id="3.40.50.1820">
    <property type="entry name" value="alpha/beta hydrolase"/>
    <property type="match status" value="1"/>
</dbReference>
<comment type="caution">
    <text evidence="5">The sequence shown here is derived from an EMBL/GenBank/DDBJ whole genome shotgun (WGS) entry which is preliminary data.</text>
</comment>
<dbReference type="InterPro" id="IPR002168">
    <property type="entry name" value="Lipase_GDXG_HIS_AS"/>
</dbReference>
<feature type="compositionally biased region" description="Basic residues" evidence="3">
    <location>
        <begin position="1"/>
        <end position="10"/>
    </location>
</feature>
<evidence type="ECO:0000256" key="3">
    <source>
        <dbReference type="SAM" id="MobiDB-lite"/>
    </source>
</evidence>
<name>A0ABV5FWY3_9MICC</name>
<evidence type="ECO:0000313" key="5">
    <source>
        <dbReference type="EMBL" id="MFB9071204.1"/>
    </source>
</evidence>
<feature type="region of interest" description="Disordered" evidence="3">
    <location>
        <begin position="1"/>
        <end position="77"/>
    </location>
</feature>
<dbReference type="EMBL" id="JBHMFI010000001">
    <property type="protein sequence ID" value="MFB9071204.1"/>
    <property type="molecule type" value="Genomic_DNA"/>
</dbReference>
<reference evidence="5 6" key="1">
    <citation type="submission" date="2024-09" db="EMBL/GenBank/DDBJ databases">
        <authorList>
            <person name="Sun Q."/>
            <person name="Mori K."/>
        </authorList>
    </citation>
    <scope>NUCLEOTIDE SEQUENCE [LARGE SCALE GENOMIC DNA]</scope>
    <source>
        <strain evidence="5 6">CCM 7609</strain>
    </source>
</reference>
<protein>
    <submittedName>
        <fullName evidence="5">Alpha/beta hydrolase</fullName>
    </submittedName>
</protein>
<dbReference type="Pfam" id="PF07859">
    <property type="entry name" value="Abhydrolase_3"/>
    <property type="match status" value="1"/>
</dbReference>
<organism evidence="5 6">
    <name type="scientific">Citricoccus parietis</name>
    <dbReference type="NCBI Taxonomy" id="592307"/>
    <lineage>
        <taxon>Bacteria</taxon>
        <taxon>Bacillati</taxon>
        <taxon>Actinomycetota</taxon>
        <taxon>Actinomycetes</taxon>
        <taxon>Micrococcales</taxon>
        <taxon>Micrococcaceae</taxon>
        <taxon>Citricoccus</taxon>
    </lineage>
</organism>
<dbReference type="InterPro" id="IPR029058">
    <property type="entry name" value="AB_hydrolase_fold"/>
</dbReference>
<feature type="compositionally biased region" description="Pro residues" evidence="3">
    <location>
        <begin position="44"/>
        <end position="54"/>
    </location>
</feature>
<keyword evidence="6" id="KW-1185">Reference proteome</keyword>
<feature type="compositionally biased region" description="Low complexity" evidence="3">
    <location>
        <begin position="34"/>
        <end position="43"/>
    </location>
</feature>
<comment type="similarity">
    <text evidence="1">Belongs to the 'GDXG' lipolytic enzyme family.</text>
</comment>
<evidence type="ECO:0000256" key="2">
    <source>
        <dbReference type="ARBA" id="ARBA00022801"/>
    </source>
</evidence>
<feature type="region of interest" description="Disordered" evidence="3">
    <location>
        <begin position="93"/>
        <end position="118"/>
    </location>
</feature>
<dbReference type="PROSITE" id="PS01173">
    <property type="entry name" value="LIPASE_GDXG_HIS"/>
    <property type="match status" value="1"/>
</dbReference>
<dbReference type="SUPFAM" id="SSF53474">
    <property type="entry name" value="alpha/beta-Hydrolases"/>
    <property type="match status" value="1"/>
</dbReference>
<dbReference type="PANTHER" id="PTHR48081">
    <property type="entry name" value="AB HYDROLASE SUPERFAMILY PROTEIN C4A8.06C"/>
    <property type="match status" value="1"/>
</dbReference>
<dbReference type="PANTHER" id="PTHR48081:SF8">
    <property type="entry name" value="ALPHA_BETA HYDROLASE FOLD-3 DOMAIN-CONTAINING PROTEIN-RELATED"/>
    <property type="match status" value="1"/>
</dbReference>
<sequence>MGSQRHHHRLPREGSHRLLTTSVPVPPGDGALTRSPRSSLRAPSPCPSPPPVLPRTPRKSPPDERITPMSQQPQTDPRIHPQIAEILAHIPASDGSAPSVEGWRGAEESRVPAPAERTPQLPRVRDAVAAAAHGDVPVRIYTPDEREQRGVIVYFHGGAFFSGSLDTHDGAARALAAESGLTVVSVGYRRVPEDAFPAGLEDCYGVLRWTAEHGSEQLGWDGGTLAVAGDSSGGTYAAAVTGMARDDGFEGITHQVLLYPSVDLDFTEAGTARYPSRTENATGYGLETAGLVGHNSFYLDSGADPADPLVSPIRRDDLSGLPKGLVITAQFDPLRDEGEAYAARLRQAGVEATVSRYGSANHGFMVNFAWIPELYQAFTEVGRFLNQG</sequence>